<proteinExistence type="predicted"/>
<protein>
    <submittedName>
        <fullName evidence="1">Uncharacterized protein</fullName>
    </submittedName>
</protein>
<sequence length="126" mass="14710">MRRRRTIYFNDARHYYLFVYDPPMRMEDAWVPVDEVAGTAVDTFSYGVSRGDGLFYPTKVGLEWGSDRKPFQSAYEWRCWENMQSLINRGLDPLQVLIDRAHEKSMDFIASLRLGGHGDMDPEHSV</sequence>
<reference evidence="1" key="1">
    <citation type="submission" date="2018-05" db="EMBL/GenBank/DDBJ databases">
        <authorList>
            <person name="Lanie J.A."/>
            <person name="Ng W.-L."/>
            <person name="Kazmierczak K.M."/>
            <person name="Andrzejewski T.M."/>
            <person name="Davidsen T.M."/>
            <person name="Wayne K.J."/>
            <person name="Tettelin H."/>
            <person name="Glass J.I."/>
            <person name="Rusch D."/>
            <person name="Podicherti R."/>
            <person name="Tsui H.-C.T."/>
            <person name="Winkler M.E."/>
        </authorList>
    </citation>
    <scope>NUCLEOTIDE SEQUENCE</scope>
</reference>
<feature type="non-terminal residue" evidence="1">
    <location>
        <position position="126"/>
    </location>
</feature>
<gene>
    <name evidence="1" type="ORF">METZ01_LOCUS193211</name>
</gene>
<dbReference type="AlphaFoldDB" id="A0A382DRY7"/>
<accession>A0A382DRY7</accession>
<name>A0A382DRY7_9ZZZZ</name>
<dbReference type="EMBL" id="UINC01040457">
    <property type="protein sequence ID" value="SVB40357.1"/>
    <property type="molecule type" value="Genomic_DNA"/>
</dbReference>
<organism evidence="1">
    <name type="scientific">marine metagenome</name>
    <dbReference type="NCBI Taxonomy" id="408172"/>
    <lineage>
        <taxon>unclassified sequences</taxon>
        <taxon>metagenomes</taxon>
        <taxon>ecological metagenomes</taxon>
    </lineage>
</organism>
<evidence type="ECO:0000313" key="1">
    <source>
        <dbReference type="EMBL" id="SVB40357.1"/>
    </source>
</evidence>